<protein>
    <recommendedName>
        <fullName evidence="1">SIS domain-containing protein</fullName>
    </recommendedName>
</protein>
<dbReference type="InterPro" id="IPR001347">
    <property type="entry name" value="SIS_dom"/>
</dbReference>
<dbReference type="PANTHER" id="PTHR30390:SF7">
    <property type="entry name" value="PHOSPHOHEPTOSE ISOMERASE"/>
    <property type="match status" value="1"/>
</dbReference>
<accession>A0A6J4U6D3</accession>
<dbReference type="EMBL" id="CADCWL010000001">
    <property type="protein sequence ID" value="CAA9541586.1"/>
    <property type="molecule type" value="Genomic_DNA"/>
</dbReference>
<dbReference type="InterPro" id="IPR050099">
    <property type="entry name" value="SIS_GmhA/DiaA_subfam"/>
</dbReference>
<feature type="domain" description="SIS" evidence="1">
    <location>
        <begin position="29"/>
        <end position="210"/>
    </location>
</feature>
<dbReference type="InterPro" id="IPR046348">
    <property type="entry name" value="SIS_dom_sf"/>
</dbReference>
<organism evidence="2">
    <name type="scientific">uncultured Thermomicrobiales bacterium</name>
    <dbReference type="NCBI Taxonomy" id="1645740"/>
    <lineage>
        <taxon>Bacteria</taxon>
        <taxon>Pseudomonadati</taxon>
        <taxon>Thermomicrobiota</taxon>
        <taxon>Thermomicrobia</taxon>
        <taxon>Thermomicrobiales</taxon>
        <taxon>environmental samples</taxon>
    </lineage>
</organism>
<evidence type="ECO:0000259" key="1">
    <source>
        <dbReference type="PROSITE" id="PS51464"/>
    </source>
</evidence>
<dbReference type="PANTHER" id="PTHR30390">
    <property type="entry name" value="SEDOHEPTULOSE 7-PHOSPHATE ISOMERASE / DNAA INITIATOR-ASSOCIATING FACTOR FOR REPLICATION INITIATION"/>
    <property type="match status" value="1"/>
</dbReference>
<dbReference type="Pfam" id="PF13580">
    <property type="entry name" value="SIS_2"/>
    <property type="match status" value="1"/>
</dbReference>
<dbReference type="AlphaFoldDB" id="A0A6J4U6D3"/>
<dbReference type="GO" id="GO:1901135">
    <property type="term" value="P:carbohydrate derivative metabolic process"/>
    <property type="evidence" value="ECO:0007669"/>
    <property type="project" value="InterPro"/>
</dbReference>
<sequence length="246" mass="25530">MSAYERYFMEVARLLSELRTGQAAQIEAAADAFATCIGADGIVHVFGSGHSHMMAEELFHRAGGLMAINAMLDPNLTAFGTLNAGLVERTEGYAKVILASYDVRPKEVVVVVSNSGINPVPIELAIEARALGATVVAVTSAAAYAAASSRHASGQKLTEVADLVVDSHVPAGDAVVILDGLDAAVGATSTALGAVLLNAIVVEATDRLLRAGKEAPVIVSMNVPGGDERNRALVTRYGPRLRLLKG</sequence>
<proteinExistence type="predicted"/>
<gene>
    <name evidence="2" type="ORF">AVDCRST_MAG19-1558</name>
</gene>
<reference evidence="2" key="1">
    <citation type="submission" date="2020-02" db="EMBL/GenBank/DDBJ databases">
        <authorList>
            <person name="Meier V. D."/>
        </authorList>
    </citation>
    <scope>NUCLEOTIDE SEQUENCE</scope>
    <source>
        <strain evidence="2">AVDCRST_MAG19</strain>
    </source>
</reference>
<evidence type="ECO:0000313" key="2">
    <source>
        <dbReference type="EMBL" id="CAA9541586.1"/>
    </source>
</evidence>
<dbReference type="GO" id="GO:0097367">
    <property type="term" value="F:carbohydrate derivative binding"/>
    <property type="evidence" value="ECO:0007669"/>
    <property type="project" value="InterPro"/>
</dbReference>
<dbReference type="PROSITE" id="PS51464">
    <property type="entry name" value="SIS"/>
    <property type="match status" value="1"/>
</dbReference>
<dbReference type="Gene3D" id="3.40.50.10490">
    <property type="entry name" value="Glucose-6-phosphate isomerase like protein, domain 1"/>
    <property type="match status" value="1"/>
</dbReference>
<dbReference type="SUPFAM" id="SSF53697">
    <property type="entry name" value="SIS domain"/>
    <property type="match status" value="1"/>
</dbReference>
<name>A0A6J4U6D3_9BACT</name>
<dbReference type="NCBIfam" id="NF002805">
    <property type="entry name" value="PRK02947.1"/>
    <property type="match status" value="1"/>
</dbReference>